<dbReference type="Pfam" id="PF09527">
    <property type="entry name" value="ATPase_gene1"/>
    <property type="match status" value="1"/>
</dbReference>
<gene>
    <name evidence="2" type="ORF">GI584_20855</name>
</gene>
<evidence type="ECO:0000313" key="2">
    <source>
        <dbReference type="EMBL" id="QGH36344.1"/>
    </source>
</evidence>
<evidence type="ECO:0000313" key="3">
    <source>
        <dbReference type="Proteomes" id="UP000339690"/>
    </source>
</evidence>
<sequence length="73" mass="7744">MSPPKKSPYHGLAVYSAILSQIVGAPLIGLLIGRSMDKYLSTTPLFLVIGLLLGLGAGLYGTIHYVRDLTGDE</sequence>
<reference evidence="2 3" key="1">
    <citation type="submission" date="2019-11" db="EMBL/GenBank/DDBJ databases">
        <title>Gracilibacillus salitolerans sp. nov., a moderate halophile isolated from a saline soil in northwest China.</title>
        <authorList>
            <person name="Gan L."/>
        </authorList>
    </citation>
    <scope>NUCLEOTIDE SEQUENCE [LARGE SCALE GENOMIC DNA]</scope>
    <source>
        <strain evidence="2 3">SCU50</strain>
    </source>
</reference>
<feature type="transmembrane region" description="Helical" evidence="1">
    <location>
        <begin position="45"/>
        <end position="66"/>
    </location>
</feature>
<keyword evidence="1" id="KW-1133">Transmembrane helix</keyword>
<protein>
    <recommendedName>
        <fullName evidence="4">F0F1-ATPase subunit Ca2+/Mg2+ transporter</fullName>
    </recommendedName>
</protein>
<proteinExistence type="predicted"/>
<feature type="transmembrane region" description="Helical" evidence="1">
    <location>
        <begin position="12"/>
        <end position="33"/>
    </location>
</feature>
<keyword evidence="3" id="KW-1185">Reference proteome</keyword>
<keyword evidence="1" id="KW-0472">Membrane</keyword>
<dbReference type="Proteomes" id="UP000339690">
    <property type="component" value="Chromosome"/>
</dbReference>
<name>A0A5Q2TN08_9BACI</name>
<dbReference type="RefSeq" id="WP_100358966.1">
    <property type="nucleotide sequence ID" value="NZ_CP045915.1"/>
</dbReference>
<dbReference type="InterPro" id="IPR032820">
    <property type="entry name" value="ATPase_put"/>
</dbReference>
<keyword evidence="1" id="KW-0812">Transmembrane</keyword>
<accession>A0A5Q2TN08</accession>
<evidence type="ECO:0000256" key="1">
    <source>
        <dbReference type="SAM" id="Phobius"/>
    </source>
</evidence>
<evidence type="ECO:0008006" key="4">
    <source>
        <dbReference type="Google" id="ProtNLM"/>
    </source>
</evidence>
<dbReference type="AlphaFoldDB" id="A0A5Q2TN08"/>
<dbReference type="EMBL" id="CP045915">
    <property type="protein sequence ID" value="QGH36344.1"/>
    <property type="molecule type" value="Genomic_DNA"/>
</dbReference>
<organism evidence="2 3">
    <name type="scientific">Gracilibacillus salitolerans</name>
    <dbReference type="NCBI Taxonomy" id="2663022"/>
    <lineage>
        <taxon>Bacteria</taxon>
        <taxon>Bacillati</taxon>
        <taxon>Bacillota</taxon>
        <taxon>Bacilli</taxon>
        <taxon>Bacillales</taxon>
        <taxon>Bacillaceae</taxon>
        <taxon>Gracilibacillus</taxon>
    </lineage>
</organism>
<dbReference type="KEGG" id="grc:GI584_20855"/>